<name>A0A8S9HIM2_BRACR</name>
<dbReference type="SUPFAM" id="SSF56300">
    <property type="entry name" value="Metallo-dependent phosphatases"/>
    <property type="match status" value="1"/>
</dbReference>
<dbReference type="PANTHER" id="PTHR45778:SF29">
    <property type="entry name" value="PURPLE ACID PHOSPHATASE"/>
    <property type="match status" value="1"/>
</dbReference>
<dbReference type="EMBL" id="QGKW02001940">
    <property type="protein sequence ID" value="KAF2555508.1"/>
    <property type="molecule type" value="Genomic_DNA"/>
</dbReference>
<dbReference type="Proteomes" id="UP000712281">
    <property type="component" value="Unassembled WGS sequence"/>
</dbReference>
<evidence type="ECO:0000259" key="1">
    <source>
        <dbReference type="Pfam" id="PF14008"/>
    </source>
</evidence>
<proteinExistence type="predicted"/>
<dbReference type="Gene3D" id="3.60.21.10">
    <property type="match status" value="1"/>
</dbReference>
<accession>A0A8S9HIM2</accession>
<protein>
    <recommendedName>
        <fullName evidence="1">Purple acid phosphatase C-terminal domain-containing protein</fullName>
    </recommendedName>
</protein>
<evidence type="ECO:0000313" key="2">
    <source>
        <dbReference type="EMBL" id="KAF2555508.1"/>
    </source>
</evidence>
<feature type="domain" description="Purple acid phosphatase C-terminal" evidence="1">
    <location>
        <begin position="60"/>
        <end position="119"/>
    </location>
</feature>
<dbReference type="AlphaFoldDB" id="A0A8S9HIM2"/>
<dbReference type="Pfam" id="PF14008">
    <property type="entry name" value="Metallophos_C"/>
    <property type="match status" value="1"/>
</dbReference>
<gene>
    <name evidence="2" type="ORF">F2Q68_00013334</name>
</gene>
<reference evidence="2" key="1">
    <citation type="submission" date="2019-12" db="EMBL/GenBank/DDBJ databases">
        <title>Genome sequencing and annotation of Brassica cretica.</title>
        <authorList>
            <person name="Studholme D.J."/>
            <person name="Sarris P.F."/>
        </authorList>
    </citation>
    <scope>NUCLEOTIDE SEQUENCE</scope>
    <source>
        <strain evidence="2">PFS-001/15</strain>
        <tissue evidence="2">Leaf</tissue>
    </source>
</reference>
<organism evidence="2 3">
    <name type="scientific">Brassica cretica</name>
    <name type="common">Mustard</name>
    <dbReference type="NCBI Taxonomy" id="69181"/>
    <lineage>
        <taxon>Eukaryota</taxon>
        <taxon>Viridiplantae</taxon>
        <taxon>Streptophyta</taxon>
        <taxon>Embryophyta</taxon>
        <taxon>Tracheophyta</taxon>
        <taxon>Spermatophyta</taxon>
        <taxon>Magnoliopsida</taxon>
        <taxon>eudicotyledons</taxon>
        <taxon>Gunneridae</taxon>
        <taxon>Pentapetalae</taxon>
        <taxon>rosids</taxon>
        <taxon>malvids</taxon>
        <taxon>Brassicales</taxon>
        <taxon>Brassicaceae</taxon>
        <taxon>Brassiceae</taxon>
        <taxon>Brassica</taxon>
    </lineage>
</organism>
<dbReference type="InterPro" id="IPR029052">
    <property type="entry name" value="Metallo-depent_PP-like"/>
</dbReference>
<comment type="caution">
    <text evidence="2">The sequence shown here is derived from an EMBL/GenBank/DDBJ whole genome shotgun (WGS) entry which is preliminary data.</text>
</comment>
<dbReference type="InterPro" id="IPR025733">
    <property type="entry name" value="PAPs_C"/>
</dbReference>
<sequence length="144" mass="16213">MRKQAISQNDWGEFILKSSGRSTKWTLQSMAMHITTREHDRFISLCTNYEKSNYKSPMDGTIHVVAGGGGAHLAEFSKQQPSWSLFRDYDHGYVKLTAIDHSSLLFEYKKSSDGRVHDSFKISRGYRDDSACGVDSCPATTHAT</sequence>
<dbReference type="PANTHER" id="PTHR45778">
    <property type="entry name" value="PURPLE ACID PHOSPHATASE-RELATED"/>
    <property type="match status" value="1"/>
</dbReference>
<evidence type="ECO:0000313" key="3">
    <source>
        <dbReference type="Proteomes" id="UP000712281"/>
    </source>
</evidence>